<evidence type="ECO:0000259" key="13">
    <source>
        <dbReference type="PROSITE" id="PS50011"/>
    </source>
</evidence>
<dbReference type="STRING" id="158441.A0A226CWK6"/>
<sequence length="2036" mass="230128">MAGKVGSPGLPVRITRDFEFIFSIGEGSFGKVWKARNQTDKCYYALKEICIAKALLKIGNNLNGLFEEVHVLQLLNHPNIVRYHTSWLEGPKSEEIKNGSLSFAEDMSSTDTNLLLIQMELCESTLKCVLRNSVFNLEIPPLFCQLSEALHFIHDHNIIHRDIKPDNIFLSGNLWKIGDFGLARLFTDNSTLSTAGCSAYQSPDPGCSKKSDVFTLGLVFLEVLHAISTKAVGTFPTVKYKEILRAIQPSFRQECAIISKMLRQDKDERVSSGQVKWEFSGLYDYRKRIEKVVFGGCCDAGQPIMMPDFIVNVNPGNNIPDGVSGDYSNETGTGEEALFNEIEIQAPTTPQSNINEENNITQQLTKTQGEQVNQLLALLQSTSRQEDSVIPSEKSFLEFPNPVTNFTGRSSLMDDVIKSLTSWSTNLKHQINFPLVNLYGLGGHGKTQTAQAVAVTCIEDEHFDAEIWIDAEKEEEIMQKMTLELKNQCIEKIPENEGILLANKFYNLISSKGSQKILVIFDNVEGFYEVQNFLPLNKNMENVAILLTSVEMVTISSEKGKSDNYRVDVLEEDEAKELFTTILKDSVDYTESDLSLLVEESGKIPIIICMMAGTIASGGSKSSITQLIRRWKEFSDKILRYPKTPKRSKTEKEKKKKSSDEYEKSLYVCVKIALEYLKQSTDKYASVALHIIEKCAYFHNNCPLKYILEHVTTIKQDIEEVISEELLLPLEPDQVLKNAIELLSRFSLISFRTINYSKIEMKAEIHRLVHGTLILIQKDENREETILEDLIGCEDYPELSGSITCAVIWSHAANHDRLIRKYFMEKGSFKGLVQHGFLNEVKKIIKTLGESDSASRILQPERIGYKKINGLESALENDFKGLGREFVRLLKTNRTHICDDVWNTGIKTTLIFCLQRLNLEVFTYLVDELALDVNFLSSSRGMYRTDNLLVISSASGKLDVATYLLSKNVDPFIKGDHGNSALHALATVWEEKQEVIFLASQIVSTYPALLYGKNIDGELAFMTAAKFGCPNYLNSLLDNMEDASEQINCTDNKGNTAVMLAIENCQQRPMSEVIAVLVKYGANIHYVNTMKLWNAWHYATRSAFGFTKPKDFRLYFVLKTLVRHNVDPEFQDGNGDTFFHAIMKRCTFESIDENTVIDILEFIVANNMCKIFDCENGDGLSVMKLAEKLKDPPSKCSEDETSSISSDEESLHEGLIENLDIKTTIIETNAFLPFPKPYKNFAGRTRLCDDVIKYLTSQVLNSVAQIRVPLVNLYGPSGYGKTQIALKIAERCSMEALFSDIIWIDADNESRIKEKVWRELHNQGIPNIQGNRGIFLINKLYDLIESRNPNKVLVIFDDIDGFDEIKNYLPLNRNVNLVILLISENEVVFPPEYEEICTFEVDIFDEDDAKELVAKQLNGSPDYKENEISLLLSESGRIPIILSIMTGIIATVGRKYSMSKILHEIEAEKQSKIPRCSKNQESTNEYAVMAIKFLERCGYFNNICSLKFILDKVPSIMQDSEKISDESPFPIEPKQMLIRSVKLMSKFSLVDYVAGDDPYVIIHPRVQSSIRHIQQEEQREHDILKELISCEDLSEYGLDIPNAETYFIRSSIATLWSHALGHENLIRKYFPMKASMKTMIEHGFFNDVKIILELLEDDDSAIEILNLEYFNPFCRVLELGVDLARSGLESALENDFAGLGKYMIRQLKDNQSDIEEQVWDDGLSSALFFSLEFKTLEVMTALVEGLALDDNFLSRVVNEDKNTLLLVALDRKQFKIAEYLLDKNANPCITGKHGYNALHLLGIKWNKHNVESPTVLAAHLVSKYPSLIHEKDDAGNLPFMKAAEFLNESALKFLLTHMTDATSLIDYTNKEGDTALMLAIQNTAYYPVSNVIQILMSLGANIYYTNKDPEALAGNAWEYGFCSRLVHKTGEPTRYGELFKILIENKVSPKLSGKPHSSYAGMVTSLPKSVEYVGEMMVIEILNFMKENDLDMSSFKNEDCSEIEGAANTMFIEGIIEIVNNTEKTGNFNVKSEVFV</sequence>
<dbReference type="SUPFAM" id="SSF56112">
    <property type="entry name" value="Protein kinase-like (PK-like)"/>
    <property type="match status" value="1"/>
</dbReference>
<comment type="similarity">
    <text evidence="8">Belongs to the protein kinase superfamily. Ser/Thr protein kinase family. GCN2 subfamily.</text>
</comment>
<dbReference type="Gene3D" id="3.40.50.300">
    <property type="entry name" value="P-loop containing nucleotide triphosphate hydrolases"/>
    <property type="match status" value="2"/>
</dbReference>
<evidence type="ECO:0000256" key="10">
    <source>
        <dbReference type="ARBA" id="ARBA00048977"/>
    </source>
</evidence>
<comment type="catalytic activity">
    <reaction evidence="9">
        <text>L-threonyl-[protein] + ATP = O-phospho-L-threonyl-[protein] + ADP + H(+)</text>
        <dbReference type="Rhea" id="RHEA:46608"/>
        <dbReference type="Rhea" id="RHEA-COMP:11060"/>
        <dbReference type="Rhea" id="RHEA-COMP:11605"/>
        <dbReference type="ChEBI" id="CHEBI:15378"/>
        <dbReference type="ChEBI" id="CHEBI:30013"/>
        <dbReference type="ChEBI" id="CHEBI:30616"/>
        <dbReference type="ChEBI" id="CHEBI:61977"/>
        <dbReference type="ChEBI" id="CHEBI:456216"/>
        <dbReference type="EC" id="2.7.11.1"/>
    </reaction>
    <physiologicalReaction direction="left-to-right" evidence="9">
        <dbReference type="Rhea" id="RHEA:46609"/>
    </physiologicalReaction>
</comment>
<protein>
    <recommendedName>
        <fullName evidence="1">non-specific serine/threonine protein kinase</fullName>
        <ecNumber evidence="1">2.7.11.1</ecNumber>
    </recommendedName>
</protein>
<dbReference type="SMART" id="SM00248">
    <property type="entry name" value="ANK"/>
    <property type="match status" value="8"/>
</dbReference>
<dbReference type="PROSITE" id="PS50011">
    <property type="entry name" value="PROTEIN_KINASE_DOM"/>
    <property type="match status" value="1"/>
</dbReference>
<feature type="binding site" evidence="12">
    <location>
        <position position="53"/>
    </location>
    <ligand>
        <name>ATP</name>
        <dbReference type="ChEBI" id="CHEBI:30616"/>
    </ligand>
</feature>
<organism evidence="14 15">
    <name type="scientific">Folsomia candida</name>
    <name type="common">Springtail</name>
    <dbReference type="NCBI Taxonomy" id="158441"/>
    <lineage>
        <taxon>Eukaryota</taxon>
        <taxon>Metazoa</taxon>
        <taxon>Ecdysozoa</taxon>
        <taxon>Arthropoda</taxon>
        <taxon>Hexapoda</taxon>
        <taxon>Collembola</taxon>
        <taxon>Entomobryomorpha</taxon>
        <taxon>Isotomoidea</taxon>
        <taxon>Isotomidae</taxon>
        <taxon>Proisotominae</taxon>
        <taxon>Folsomia</taxon>
    </lineage>
</organism>
<dbReference type="OrthoDB" id="496981at2759"/>
<dbReference type="SUPFAM" id="SSF52540">
    <property type="entry name" value="P-loop containing nucleoside triphosphate hydrolases"/>
    <property type="match status" value="2"/>
</dbReference>
<dbReference type="SMART" id="SM00382">
    <property type="entry name" value="AAA"/>
    <property type="match status" value="2"/>
</dbReference>
<evidence type="ECO:0000256" key="11">
    <source>
        <dbReference type="PROSITE-ProRule" id="PRU00023"/>
    </source>
</evidence>
<evidence type="ECO:0000256" key="7">
    <source>
        <dbReference type="ARBA" id="ARBA00023193"/>
    </source>
</evidence>
<evidence type="ECO:0000256" key="4">
    <source>
        <dbReference type="ARBA" id="ARBA00022741"/>
    </source>
</evidence>
<keyword evidence="5 14" id="KW-0418">Kinase</keyword>
<dbReference type="InterPro" id="IPR027417">
    <property type="entry name" value="P-loop_NTPase"/>
</dbReference>
<name>A0A226CWK6_FOLCA</name>
<dbReference type="InterPro" id="IPR002182">
    <property type="entry name" value="NB-ARC"/>
</dbReference>
<dbReference type="PROSITE" id="PS00108">
    <property type="entry name" value="PROTEIN_KINASE_ST"/>
    <property type="match status" value="1"/>
</dbReference>
<feature type="repeat" description="ANK" evidence="11">
    <location>
        <begin position="1871"/>
        <end position="1907"/>
    </location>
</feature>
<evidence type="ECO:0000256" key="3">
    <source>
        <dbReference type="ARBA" id="ARBA00022679"/>
    </source>
</evidence>
<dbReference type="InterPro" id="IPR050339">
    <property type="entry name" value="CC_SR_Kinase"/>
</dbReference>
<evidence type="ECO:0000313" key="15">
    <source>
        <dbReference type="Proteomes" id="UP000198287"/>
    </source>
</evidence>
<keyword evidence="15" id="KW-1185">Reference proteome</keyword>
<dbReference type="Proteomes" id="UP000198287">
    <property type="component" value="Unassembled WGS sequence"/>
</dbReference>
<evidence type="ECO:0000313" key="14">
    <source>
        <dbReference type="EMBL" id="OXA36994.1"/>
    </source>
</evidence>
<evidence type="ECO:0000256" key="9">
    <source>
        <dbReference type="ARBA" id="ARBA00048659"/>
    </source>
</evidence>
<dbReference type="InterPro" id="IPR036770">
    <property type="entry name" value="Ankyrin_rpt-contain_sf"/>
</dbReference>
<dbReference type="EMBL" id="LNIX01000067">
    <property type="protein sequence ID" value="OXA36994.1"/>
    <property type="molecule type" value="Genomic_DNA"/>
</dbReference>
<dbReference type="GO" id="GO:0005737">
    <property type="term" value="C:cytoplasm"/>
    <property type="evidence" value="ECO:0007669"/>
    <property type="project" value="TreeGrafter"/>
</dbReference>
<dbReference type="SUPFAM" id="SSF48403">
    <property type="entry name" value="Ankyrin repeat"/>
    <property type="match status" value="2"/>
</dbReference>
<dbReference type="GO" id="GO:0005634">
    <property type="term" value="C:nucleus"/>
    <property type="evidence" value="ECO:0007669"/>
    <property type="project" value="TreeGrafter"/>
</dbReference>
<accession>A0A226CWK6</accession>
<dbReference type="GO" id="GO:0004694">
    <property type="term" value="F:eukaryotic translation initiation factor 2alpha kinase activity"/>
    <property type="evidence" value="ECO:0007669"/>
    <property type="project" value="TreeGrafter"/>
</dbReference>
<dbReference type="SMART" id="SM00220">
    <property type="entry name" value="S_TKc"/>
    <property type="match status" value="1"/>
</dbReference>
<keyword evidence="4 12" id="KW-0547">Nucleotide-binding</keyword>
<feature type="repeat" description="ANK" evidence="11">
    <location>
        <begin position="1053"/>
        <end position="1089"/>
    </location>
</feature>
<dbReference type="PANTHER" id="PTHR11042:SF160">
    <property type="entry name" value="EUKARYOTIC TRANSLATION INITIATION FACTOR 2-ALPHA KINASE 1"/>
    <property type="match status" value="1"/>
</dbReference>
<dbReference type="Gene3D" id="3.30.200.20">
    <property type="entry name" value="Phosphorylase Kinase, domain 1"/>
    <property type="match status" value="1"/>
</dbReference>
<evidence type="ECO:0000256" key="12">
    <source>
        <dbReference type="PROSITE-ProRule" id="PRU10141"/>
    </source>
</evidence>
<evidence type="ECO:0000256" key="2">
    <source>
        <dbReference type="ARBA" id="ARBA00022527"/>
    </source>
</evidence>
<dbReference type="Pfam" id="PF00069">
    <property type="entry name" value="Pkinase"/>
    <property type="match status" value="1"/>
</dbReference>
<dbReference type="GO" id="GO:0043531">
    <property type="term" value="F:ADP binding"/>
    <property type="evidence" value="ECO:0007669"/>
    <property type="project" value="InterPro"/>
</dbReference>
<dbReference type="InterPro" id="IPR011009">
    <property type="entry name" value="Kinase-like_dom_sf"/>
</dbReference>
<dbReference type="GO" id="GO:0017148">
    <property type="term" value="P:negative regulation of translation"/>
    <property type="evidence" value="ECO:0007669"/>
    <property type="project" value="UniProtKB-KW"/>
</dbReference>
<dbReference type="InterPro" id="IPR002110">
    <property type="entry name" value="Ankyrin_rpt"/>
</dbReference>
<comment type="caution">
    <text evidence="14">The sequence shown here is derived from an EMBL/GenBank/DDBJ whole genome shotgun (WGS) entry which is preliminary data.</text>
</comment>
<gene>
    <name evidence="14" type="ORF">Fcan01_28245</name>
</gene>
<dbReference type="Gene3D" id="1.25.40.20">
    <property type="entry name" value="Ankyrin repeat-containing domain"/>
    <property type="match status" value="3"/>
</dbReference>
<feature type="domain" description="Protein kinase" evidence="13">
    <location>
        <begin position="18"/>
        <end position="280"/>
    </location>
</feature>
<proteinExistence type="inferred from homology"/>
<dbReference type="InterPro" id="IPR003593">
    <property type="entry name" value="AAA+_ATPase"/>
</dbReference>
<dbReference type="Pfam" id="PF00931">
    <property type="entry name" value="NB-ARC"/>
    <property type="match status" value="2"/>
</dbReference>
<dbReference type="PANTHER" id="PTHR11042">
    <property type="entry name" value="EUKARYOTIC TRANSLATION INITIATION FACTOR 2-ALPHA KINASE EIF2-ALPHA KINASE -RELATED"/>
    <property type="match status" value="1"/>
</dbReference>
<dbReference type="GO" id="GO:0005524">
    <property type="term" value="F:ATP binding"/>
    <property type="evidence" value="ECO:0007669"/>
    <property type="project" value="UniProtKB-UniRule"/>
</dbReference>
<keyword evidence="6 12" id="KW-0067">ATP-binding</keyword>
<dbReference type="EC" id="2.7.11.1" evidence="1"/>
<evidence type="ECO:0000256" key="8">
    <source>
        <dbReference type="ARBA" id="ARBA00037982"/>
    </source>
</evidence>
<keyword evidence="2" id="KW-0723">Serine/threonine-protein kinase</keyword>
<keyword evidence="7" id="KW-0652">Protein synthesis inhibitor</keyword>
<dbReference type="InterPro" id="IPR008271">
    <property type="entry name" value="Ser/Thr_kinase_AS"/>
</dbReference>
<dbReference type="PRINTS" id="PR00364">
    <property type="entry name" value="DISEASERSIST"/>
</dbReference>
<evidence type="ECO:0000256" key="5">
    <source>
        <dbReference type="ARBA" id="ARBA00022777"/>
    </source>
</evidence>
<reference evidence="14 15" key="1">
    <citation type="submission" date="2015-12" db="EMBL/GenBank/DDBJ databases">
        <title>The genome of Folsomia candida.</title>
        <authorList>
            <person name="Faddeeva A."/>
            <person name="Derks M.F."/>
            <person name="Anvar Y."/>
            <person name="Smit S."/>
            <person name="Van Straalen N."/>
            <person name="Roelofs D."/>
        </authorList>
    </citation>
    <scope>NUCLEOTIDE SEQUENCE [LARGE SCALE GENOMIC DNA]</scope>
    <source>
        <strain evidence="14 15">VU population</strain>
        <tissue evidence="14">Whole body</tissue>
    </source>
</reference>
<evidence type="ECO:0000256" key="6">
    <source>
        <dbReference type="ARBA" id="ARBA00022840"/>
    </source>
</evidence>
<dbReference type="Gene3D" id="1.10.510.10">
    <property type="entry name" value="Transferase(Phosphotransferase) domain 1"/>
    <property type="match status" value="1"/>
</dbReference>
<dbReference type="InterPro" id="IPR000719">
    <property type="entry name" value="Prot_kinase_dom"/>
</dbReference>
<comment type="catalytic activity">
    <reaction evidence="10">
        <text>L-seryl-[protein] + ATP = O-phospho-L-seryl-[protein] + ADP + H(+)</text>
        <dbReference type="Rhea" id="RHEA:17989"/>
        <dbReference type="Rhea" id="RHEA-COMP:9863"/>
        <dbReference type="Rhea" id="RHEA-COMP:11604"/>
        <dbReference type="ChEBI" id="CHEBI:15378"/>
        <dbReference type="ChEBI" id="CHEBI:29999"/>
        <dbReference type="ChEBI" id="CHEBI:30616"/>
        <dbReference type="ChEBI" id="CHEBI:83421"/>
        <dbReference type="ChEBI" id="CHEBI:456216"/>
        <dbReference type="EC" id="2.7.11.1"/>
    </reaction>
    <physiologicalReaction direction="left-to-right" evidence="10">
        <dbReference type="Rhea" id="RHEA:17990"/>
    </physiologicalReaction>
</comment>
<dbReference type="PROSITE" id="PS50088">
    <property type="entry name" value="ANK_REPEAT"/>
    <property type="match status" value="2"/>
</dbReference>
<evidence type="ECO:0000256" key="1">
    <source>
        <dbReference type="ARBA" id="ARBA00012513"/>
    </source>
</evidence>
<keyword evidence="11" id="KW-0040">ANK repeat</keyword>
<keyword evidence="3" id="KW-0808">Transferase</keyword>
<dbReference type="PROSITE" id="PS00107">
    <property type="entry name" value="PROTEIN_KINASE_ATP"/>
    <property type="match status" value="1"/>
</dbReference>
<dbReference type="InterPro" id="IPR017441">
    <property type="entry name" value="Protein_kinase_ATP_BS"/>
</dbReference>